<dbReference type="RefSeq" id="WP_075444576.1">
    <property type="nucleotide sequence ID" value="NZ_FOQK01000018.1"/>
</dbReference>
<proteinExistence type="predicted"/>
<dbReference type="EMBL" id="FOQK01000018">
    <property type="protein sequence ID" value="SFI16061.1"/>
    <property type="molecule type" value="Genomic_DNA"/>
</dbReference>
<accession>A0A1I3FYT4</accession>
<gene>
    <name evidence="1" type="ORF">SAMN04487861_11822</name>
</gene>
<evidence type="ECO:0008006" key="3">
    <source>
        <dbReference type="Google" id="ProtNLM"/>
    </source>
</evidence>
<name>A0A1I3FYT4_SELRU</name>
<reference evidence="1 2" key="1">
    <citation type="submission" date="2016-10" db="EMBL/GenBank/DDBJ databases">
        <authorList>
            <person name="de Groot N.N."/>
        </authorList>
    </citation>
    <scope>NUCLEOTIDE SEQUENCE [LARGE SCALE GENOMIC DNA]</scope>
    <source>
        <strain evidence="1 2">Z108</strain>
    </source>
</reference>
<protein>
    <recommendedName>
        <fullName evidence="3">Sensory transduction regulator</fullName>
    </recommendedName>
</protein>
<dbReference type="AlphaFoldDB" id="A0A1I3FYT4"/>
<evidence type="ECO:0000313" key="2">
    <source>
        <dbReference type="Proteomes" id="UP000183639"/>
    </source>
</evidence>
<dbReference type="Proteomes" id="UP000183639">
    <property type="component" value="Unassembled WGS sequence"/>
</dbReference>
<sequence>MNKKAAAFEAYLKEKDIMVFAEEELKGDSQHTVVFRSHITTEGQQLPTVVILDDSIFALVRVQIMSQALSEENQLELLKMVNEESAGYKPFKLYLNKEGDLLLDVCLTIEDELHGDSIYAMFALIIDYLNSNYRKFMKRIW</sequence>
<organism evidence="1 2">
    <name type="scientific">Selenomonas ruminantium</name>
    <dbReference type="NCBI Taxonomy" id="971"/>
    <lineage>
        <taxon>Bacteria</taxon>
        <taxon>Bacillati</taxon>
        <taxon>Bacillota</taxon>
        <taxon>Negativicutes</taxon>
        <taxon>Selenomonadales</taxon>
        <taxon>Selenomonadaceae</taxon>
        <taxon>Selenomonas</taxon>
    </lineage>
</organism>
<dbReference type="OrthoDB" id="1665532at2"/>
<evidence type="ECO:0000313" key="1">
    <source>
        <dbReference type="EMBL" id="SFI16061.1"/>
    </source>
</evidence>